<protein>
    <submittedName>
        <fullName evidence="2">ThiF family protein</fullName>
    </submittedName>
</protein>
<dbReference type="SUPFAM" id="SSF69572">
    <property type="entry name" value="Activating enzymes of the ubiquitin-like proteins"/>
    <property type="match status" value="1"/>
</dbReference>
<dbReference type="GO" id="GO:0016491">
    <property type="term" value="F:oxidoreductase activity"/>
    <property type="evidence" value="ECO:0007669"/>
    <property type="project" value="InterPro"/>
</dbReference>
<gene>
    <name evidence="2" type="ORF">SAMN05661099_2368</name>
</gene>
<dbReference type="NCBIfam" id="NF005901">
    <property type="entry name" value="PRK07877.1"/>
    <property type="match status" value="1"/>
</dbReference>
<evidence type="ECO:0000313" key="2">
    <source>
        <dbReference type="EMBL" id="SKB71440.1"/>
    </source>
</evidence>
<sequence length="773" mass="87059">MNSRFKALLDASKQLQHTYHPFFFRPESASDMESIEALIESGEVVFIHDELYGQLHELIKMKSPSVKIKEEDYAGLISNHLAGKELDKYGIWVYYPWNRRLVHMLDREEFIQVRTNRNQYKITGKEQEILSTKKIGIIGLSVGQSIALTLAMERGFGELRLTDFDTLELSNLNRIRSGVHNLNVPKVVITAREIAEIDPFLHVICFFEGLTEDNMDAFFTENGKLDLLVDECDGLDIKILARYKAREMGIPVLMDTSDRGMLDVERFDLEPERALLHGTIDGVDPKTIKGLSTEDKIPVMLQMLGIENISLRAKASMLEVEQTINTWPQLASSVVLGGAVGADVSRRILLNQFHESGRYYIDLDELIADKQTDRIQVVEKQNPFSPLRSDDMKKIVSRLHLPISSTDVYADQETIEKLVTAASAAPSTGNDQPWKWFYKNGILYLFHDEFRSFSFGDFKKSASFISFGAAYENLNIEALHIGLEPYYELFPDASTEKLVAAIRFKKVGATSDQMLLKPLATAIFKRHTNRMMAPKGVVSDDMLTRLKTLAESIPGAVLKYFTADQELRALAMIIGACDKIRLLNPEGHYDFVHREMRWTNEEAERTRDGIDIQALGLGNSLMAAMGVIKSEKVISAVNDLGGGNALGMLAMRTVSTASALCLIKLPGYSLKNFFEGGRAIERFWLEATNLNLAIHPLISPLYLFSRILHGNGEGLNEKNIQELRFLREQFNKITQSSNDDSEVFLAKIAIAGEPALKSHRLLLEDILVVEQDN</sequence>
<dbReference type="InterPro" id="IPR035985">
    <property type="entry name" value="Ubiquitin-activating_enz"/>
</dbReference>
<dbReference type="SUPFAM" id="SSF55469">
    <property type="entry name" value="FMN-dependent nitroreductase-like"/>
    <property type="match status" value="1"/>
</dbReference>
<dbReference type="InterPro" id="IPR000594">
    <property type="entry name" value="ThiF_NAD_FAD-bd"/>
</dbReference>
<feature type="domain" description="THIF-type NAD/FAD binding fold" evidence="1">
    <location>
        <begin position="121"/>
        <end position="253"/>
    </location>
</feature>
<accession>A0A1T5DIY0</accession>
<dbReference type="Proteomes" id="UP000189981">
    <property type="component" value="Unassembled WGS sequence"/>
</dbReference>
<reference evidence="3" key="1">
    <citation type="submission" date="2017-02" db="EMBL/GenBank/DDBJ databases">
        <authorList>
            <person name="Varghese N."/>
            <person name="Submissions S."/>
        </authorList>
    </citation>
    <scope>NUCLEOTIDE SEQUENCE [LARGE SCALE GENOMIC DNA]</scope>
    <source>
        <strain evidence="3">DSM 22385</strain>
    </source>
</reference>
<dbReference type="Pfam" id="PF00899">
    <property type="entry name" value="ThiF"/>
    <property type="match status" value="1"/>
</dbReference>
<evidence type="ECO:0000259" key="1">
    <source>
        <dbReference type="Pfam" id="PF00899"/>
    </source>
</evidence>
<proteinExistence type="predicted"/>
<dbReference type="EMBL" id="FUYR01000002">
    <property type="protein sequence ID" value="SKB71440.1"/>
    <property type="molecule type" value="Genomic_DNA"/>
</dbReference>
<dbReference type="PANTHER" id="PTHR43267:SF3">
    <property type="entry name" value="THIF PROTEIN"/>
    <property type="match status" value="1"/>
</dbReference>
<organism evidence="2 3">
    <name type="scientific">Daejeonella lutea</name>
    <dbReference type="NCBI Taxonomy" id="572036"/>
    <lineage>
        <taxon>Bacteria</taxon>
        <taxon>Pseudomonadati</taxon>
        <taxon>Bacteroidota</taxon>
        <taxon>Sphingobacteriia</taxon>
        <taxon>Sphingobacteriales</taxon>
        <taxon>Sphingobacteriaceae</taxon>
        <taxon>Daejeonella</taxon>
    </lineage>
</organism>
<dbReference type="STRING" id="572036.SAMN05661099_2368"/>
<dbReference type="GO" id="GO:0061503">
    <property type="term" value="F:tRNA threonylcarbamoyladenosine dehydratase"/>
    <property type="evidence" value="ECO:0007669"/>
    <property type="project" value="TreeGrafter"/>
</dbReference>
<dbReference type="PANTHER" id="PTHR43267">
    <property type="entry name" value="TRNA THREONYLCARBAMOYLADENOSINE DEHYDRATASE"/>
    <property type="match status" value="1"/>
</dbReference>
<dbReference type="InterPro" id="IPR045886">
    <property type="entry name" value="ThiF/MoeB/HesA"/>
</dbReference>
<dbReference type="InterPro" id="IPR000415">
    <property type="entry name" value="Nitroreductase-like"/>
</dbReference>
<name>A0A1T5DIY0_9SPHI</name>
<dbReference type="GO" id="GO:0008641">
    <property type="term" value="F:ubiquitin-like modifier activating enzyme activity"/>
    <property type="evidence" value="ECO:0007669"/>
    <property type="project" value="InterPro"/>
</dbReference>
<dbReference type="CDD" id="cd01483">
    <property type="entry name" value="E1_enzyme_family"/>
    <property type="match status" value="1"/>
</dbReference>
<evidence type="ECO:0000313" key="3">
    <source>
        <dbReference type="Proteomes" id="UP000189981"/>
    </source>
</evidence>
<dbReference type="OrthoDB" id="5149792at2"/>
<dbReference type="RefSeq" id="WP_079702877.1">
    <property type="nucleotide sequence ID" value="NZ_FUYR01000002.1"/>
</dbReference>
<dbReference type="AlphaFoldDB" id="A0A1T5DIY0"/>
<keyword evidence="3" id="KW-1185">Reference proteome</keyword>
<dbReference type="Gene3D" id="3.40.50.720">
    <property type="entry name" value="NAD(P)-binding Rossmann-like Domain"/>
    <property type="match status" value="1"/>
</dbReference>
<dbReference type="GO" id="GO:0061504">
    <property type="term" value="P:cyclic threonylcarbamoyladenosine biosynthetic process"/>
    <property type="evidence" value="ECO:0007669"/>
    <property type="project" value="TreeGrafter"/>
</dbReference>
<dbReference type="Gene3D" id="3.40.109.10">
    <property type="entry name" value="NADH Oxidase"/>
    <property type="match status" value="1"/>
</dbReference>